<dbReference type="GO" id="GO:0051082">
    <property type="term" value="F:unfolded protein binding"/>
    <property type="evidence" value="ECO:0007669"/>
    <property type="project" value="TreeGrafter"/>
</dbReference>
<dbReference type="PRINTS" id="PR00625">
    <property type="entry name" value="JDOMAIN"/>
</dbReference>
<feature type="domain" description="J" evidence="2">
    <location>
        <begin position="12"/>
        <end position="77"/>
    </location>
</feature>
<gene>
    <name evidence="3" type="ORF">LDAN0321_LOCUS18054</name>
</gene>
<accession>A0A7S2LG52</accession>
<evidence type="ECO:0000256" key="1">
    <source>
        <dbReference type="SAM" id="MobiDB-lite"/>
    </source>
</evidence>
<dbReference type="InterPro" id="IPR001623">
    <property type="entry name" value="DnaJ_domain"/>
</dbReference>
<dbReference type="GO" id="GO:0005737">
    <property type="term" value="C:cytoplasm"/>
    <property type="evidence" value="ECO:0007669"/>
    <property type="project" value="TreeGrafter"/>
</dbReference>
<proteinExistence type="predicted"/>
<dbReference type="GO" id="GO:0005634">
    <property type="term" value="C:nucleus"/>
    <property type="evidence" value="ECO:0007669"/>
    <property type="project" value="TreeGrafter"/>
</dbReference>
<reference evidence="3" key="1">
    <citation type="submission" date="2021-01" db="EMBL/GenBank/DDBJ databases">
        <authorList>
            <person name="Corre E."/>
            <person name="Pelletier E."/>
            <person name="Niang G."/>
            <person name="Scheremetjew M."/>
            <person name="Finn R."/>
            <person name="Kale V."/>
            <person name="Holt S."/>
            <person name="Cochrane G."/>
            <person name="Meng A."/>
            <person name="Brown T."/>
            <person name="Cohen L."/>
        </authorList>
    </citation>
    <scope>NUCLEOTIDE SEQUENCE</scope>
    <source>
        <strain evidence="3">B650</strain>
    </source>
</reference>
<dbReference type="SUPFAM" id="SSF46565">
    <property type="entry name" value="Chaperone J-domain"/>
    <property type="match status" value="1"/>
</dbReference>
<feature type="region of interest" description="Disordered" evidence="1">
    <location>
        <begin position="78"/>
        <end position="112"/>
    </location>
</feature>
<dbReference type="InterPro" id="IPR036869">
    <property type="entry name" value="J_dom_sf"/>
</dbReference>
<sequence>MPTTQPNLKSDDYYAILGVPRNADDSALKKAYRKLAVKWHPDKNPDNEEATTNFQKISEAYATLSDSKKRQLYDQYGKEGADAADHMPEGAGAPGPGFAFRPGPSGGGVHHMSPEEAQAFFDNLFGGIDPFGDMGGLGRSGGAPQNIRFSTSTMGGRPGGGMQSSFQTSEHPMMGSGFPANVQSLFGSARGVPGFSAGGGPFSSTFGSTDHNPFGVQTRQQEYDVIPPGTIISLKGLVSRPERNGDRGTVEYFDRSKGRYVIRLEDSDETMSVKPSNLLQHVHIHIHDLESKAELNGTVGTIIAWNESKGRYAIYSMSMKKVISLKPEHVILERGTVAQLIGIAARPELNGKFGTIQDWNADTNKYDVQLSEKSIIRVKAEHVRI</sequence>
<dbReference type="PANTHER" id="PTHR43948">
    <property type="entry name" value="DNAJ HOMOLOG SUBFAMILY B"/>
    <property type="match status" value="1"/>
</dbReference>
<dbReference type="GO" id="GO:0051087">
    <property type="term" value="F:protein-folding chaperone binding"/>
    <property type="evidence" value="ECO:0007669"/>
    <property type="project" value="TreeGrafter"/>
</dbReference>
<evidence type="ECO:0000259" key="2">
    <source>
        <dbReference type="PROSITE" id="PS50076"/>
    </source>
</evidence>
<organism evidence="3">
    <name type="scientific">Leptocylindrus danicus</name>
    <dbReference type="NCBI Taxonomy" id="163516"/>
    <lineage>
        <taxon>Eukaryota</taxon>
        <taxon>Sar</taxon>
        <taxon>Stramenopiles</taxon>
        <taxon>Ochrophyta</taxon>
        <taxon>Bacillariophyta</taxon>
        <taxon>Coscinodiscophyceae</taxon>
        <taxon>Chaetocerotophycidae</taxon>
        <taxon>Leptocylindrales</taxon>
        <taxon>Leptocylindraceae</taxon>
        <taxon>Leptocylindrus</taxon>
    </lineage>
</organism>
<evidence type="ECO:0000313" key="3">
    <source>
        <dbReference type="EMBL" id="CAD9605189.1"/>
    </source>
</evidence>
<dbReference type="EMBL" id="HBGY01029111">
    <property type="protein sequence ID" value="CAD9605189.1"/>
    <property type="molecule type" value="Transcribed_RNA"/>
</dbReference>
<dbReference type="PROSITE" id="PS50076">
    <property type="entry name" value="DNAJ_2"/>
    <property type="match status" value="1"/>
</dbReference>
<dbReference type="CDD" id="cd06257">
    <property type="entry name" value="DnaJ"/>
    <property type="match status" value="1"/>
</dbReference>
<protein>
    <recommendedName>
        <fullName evidence="2">J domain-containing protein</fullName>
    </recommendedName>
</protein>
<dbReference type="PROSITE" id="PS00636">
    <property type="entry name" value="DNAJ_1"/>
    <property type="match status" value="1"/>
</dbReference>
<dbReference type="SMART" id="SM00271">
    <property type="entry name" value="DnaJ"/>
    <property type="match status" value="1"/>
</dbReference>
<dbReference type="Gene3D" id="1.10.287.110">
    <property type="entry name" value="DnaJ domain"/>
    <property type="match status" value="1"/>
</dbReference>
<feature type="compositionally biased region" description="Basic and acidic residues" evidence="1">
    <location>
        <begin position="78"/>
        <end position="88"/>
    </location>
</feature>
<dbReference type="PANTHER" id="PTHR43948:SF10">
    <property type="entry name" value="MRJ, ISOFORM E"/>
    <property type="match status" value="1"/>
</dbReference>
<dbReference type="Pfam" id="PF00226">
    <property type="entry name" value="DnaJ"/>
    <property type="match status" value="1"/>
</dbReference>
<dbReference type="InterPro" id="IPR018253">
    <property type="entry name" value="DnaJ_domain_CS"/>
</dbReference>
<dbReference type="AlphaFoldDB" id="A0A7S2LG52"/>
<dbReference type="GO" id="GO:0044183">
    <property type="term" value="F:protein folding chaperone"/>
    <property type="evidence" value="ECO:0007669"/>
    <property type="project" value="TreeGrafter"/>
</dbReference>
<name>A0A7S2LG52_9STRA</name>